<accession>A0A0J8CWN5</accession>
<protein>
    <submittedName>
        <fullName evidence="9">Uncharacterized protein</fullName>
    </submittedName>
</protein>
<dbReference type="GO" id="GO:0006952">
    <property type="term" value="P:defense response"/>
    <property type="evidence" value="ECO:0007669"/>
    <property type="project" value="UniProtKB-KW"/>
</dbReference>
<name>A0A0J8CWN5_BETVV</name>
<dbReference type="eggNOG" id="KOG4658">
    <property type="taxonomic scope" value="Eukaryota"/>
</dbReference>
<dbReference type="InterPro" id="IPR027417">
    <property type="entry name" value="P-loop_NTPase"/>
</dbReference>
<evidence type="ECO:0000256" key="2">
    <source>
        <dbReference type="ARBA" id="ARBA00022737"/>
    </source>
</evidence>
<reference evidence="9 10" key="1">
    <citation type="journal article" date="2014" name="Nature">
        <title>The genome of the recently domesticated crop plant sugar beet (Beta vulgaris).</title>
        <authorList>
            <person name="Dohm J.C."/>
            <person name="Minoche A.E."/>
            <person name="Holtgrawe D."/>
            <person name="Capella-Gutierrez S."/>
            <person name="Zakrzewski F."/>
            <person name="Tafer H."/>
            <person name="Rupp O."/>
            <person name="Sorensen T.R."/>
            <person name="Stracke R."/>
            <person name="Reinhardt R."/>
            <person name="Goesmann A."/>
            <person name="Kraft T."/>
            <person name="Schulz B."/>
            <person name="Stadler P.F."/>
            <person name="Schmidt T."/>
            <person name="Gabaldon T."/>
            <person name="Lehrach H."/>
            <person name="Weisshaar B."/>
            <person name="Himmelbauer H."/>
        </authorList>
    </citation>
    <scope>NUCLEOTIDE SEQUENCE [LARGE SCALE GENOMIC DNA]</scope>
    <source>
        <tissue evidence="9">Taproot</tissue>
    </source>
</reference>
<keyword evidence="5" id="KW-0067">ATP-binding</keyword>
<dbReference type="AlphaFoldDB" id="A0A0J8CWN5"/>
<dbReference type="GO" id="GO:0005524">
    <property type="term" value="F:ATP binding"/>
    <property type="evidence" value="ECO:0007669"/>
    <property type="project" value="UniProtKB-KW"/>
</dbReference>
<gene>
    <name evidence="9" type="ORF">BVRB_2g031640</name>
</gene>
<dbReference type="InterPro" id="IPR002182">
    <property type="entry name" value="NB-ARC"/>
</dbReference>
<dbReference type="PANTHER" id="PTHR36766">
    <property type="entry name" value="PLANT BROAD-SPECTRUM MILDEW RESISTANCE PROTEIN RPW8"/>
    <property type="match status" value="1"/>
</dbReference>
<keyword evidence="4" id="KW-0611">Plant defense</keyword>
<dbReference type="InterPro" id="IPR032675">
    <property type="entry name" value="LRR_dom_sf"/>
</dbReference>
<feature type="domain" description="Disease resistance N-terminal" evidence="7">
    <location>
        <begin position="10"/>
        <end position="99"/>
    </location>
</feature>
<dbReference type="Gene3D" id="1.20.5.4130">
    <property type="match status" value="1"/>
</dbReference>
<evidence type="ECO:0000256" key="4">
    <source>
        <dbReference type="ARBA" id="ARBA00022821"/>
    </source>
</evidence>
<keyword evidence="1" id="KW-0433">Leucine-rich repeat</keyword>
<dbReference type="Pfam" id="PF25019">
    <property type="entry name" value="LRR_R13L1-DRL21"/>
    <property type="match status" value="1"/>
</dbReference>
<keyword evidence="10" id="KW-1185">Reference proteome</keyword>
<evidence type="ECO:0000256" key="1">
    <source>
        <dbReference type="ARBA" id="ARBA00022614"/>
    </source>
</evidence>
<dbReference type="InterPro" id="IPR056789">
    <property type="entry name" value="LRR_R13L1-DRL21"/>
</dbReference>
<evidence type="ECO:0000259" key="7">
    <source>
        <dbReference type="Pfam" id="PF18052"/>
    </source>
</evidence>
<sequence length="888" mass="101232">MAEGVISDLVAKALELLATSTFKKASSWWGARDDLKKLGKSMEMIQARVRDAEKYQEEEGSDAIKLWLRRLKLVLYQAGDLFDRILTVDSQKQRRKQNHKVHFFLRSSSPVLNWKIAGKIKSIRKQLDAINSDMAGLNLPSYQHRVGPSPQMALLMNNRATTPFVEAEDVIGRECDKDKIIEMLFDPKYDAEKVTIIPIMGFGGIGKTTLAQFAFSDQRVQNHFFPLKWAYVPEKNDRNAVMGKIFNSFTDSMPALNLMGNLHIKFCKQRNDAVLEAQRANLKGSQRLSNLTLDYRELAREKATPSSSGMNKMLMYLQLPPNLIYLRVGNYSGDKMQCRWLDVLSKLDSIIISECNTCKTLPHLSQLPHLKNLYLERLDALEYVEDEDDIWVGEDCGYAAHYFPALENLELDGLPQLKRWTRPSKSGGEQRRQLFPRLFQMKVCNCKELVSIPLAPKLVSLKVSRGNAKLFESNLVLHDDIPCKWLVGLSKIVSISISGCNNCTVLPHMSHLPLLKKVYLERLDGLEYVEDEDDILGDGDCGYTSHYFPALEKLNLINLPQLKKWTRPSKSDGEQRQQRKLLFPHLLHMEVKDCKELVLMPLAPKLESLEVFRSNEKLFESNLASPNKEASSSLFTSLKHLRIDGTKDSLSISSRLCKLESVEITHGMELRSLMIESPSSIRDLQLNWVNSGFCNILKGDFPFIEKLTIWVNSEELEEGNTSTYWQGLRSLRSLELGFMKNLKKLPPGIACLTNLQALHIAYMENLTALPDEIGNLSLLQELTITCMDKLIALPEEIDNLSLLQKLTIARMDKLIALPEEIGNLSKLSYLEINYCPELRVLPLSLQGLTSLQELVIEECPHLEERYSVKFHGRDRHLLQHIPDLQFSF</sequence>
<dbReference type="Gene3D" id="3.80.10.10">
    <property type="entry name" value="Ribonuclease Inhibitor"/>
    <property type="match status" value="2"/>
</dbReference>
<dbReference type="Gene3D" id="3.40.50.300">
    <property type="entry name" value="P-loop containing nucleotide triphosphate hydrolases"/>
    <property type="match status" value="1"/>
</dbReference>
<keyword evidence="3" id="KW-0547">Nucleotide-binding</keyword>
<dbReference type="GO" id="GO:0043531">
    <property type="term" value="F:ADP binding"/>
    <property type="evidence" value="ECO:0007669"/>
    <property type="project" value="InterPro"/>
</dbReference>
<dbReference type="SUPFAM" id="SSF52540">
    <property type="entry name" value="P-loop containing nucleoside triphosphate hydrolases"/>
    <property type="match status" value="1"/>
</dbReference>
<evidence type="ECO:0000313" key="9">
    <source>
        <dbReference type="EMBL" id="KMT18135.1"/>
    </source>
</evidence>
<dbReference type="Pfam" id="PF00931">
    <property type="entry name" value="NB-ARC"/>
    <property type="match status" value="1"/>
</dbReference>
<feature type="domain" description="R13L1/DRL21-like LRR repeat region" evidence="8">
    <location>
        <begin position="256"/>
        <end position="377"/>
    </location>
</feature>
<evidence type="ECO:0000256" key="3">
    <source>
        <dbReference type="ARBA" id="ARBA00022741"/>
    </source>
</evidence>
<dbReference type="PANTHER" id="PTHR36766:SF63">
    <property type="entry name" value="NB-ARC DOMAIN-CONTAINING PROTEIN"/>
    <property type="match status" value="1"/>
</dbReference>
<evidence type="ECO:0000256" key="5">
    <source>
        <dbReference type="ARBA" id="ARBA00022840"/>
    </source>
</evidence>
<evidence type="ECO:0000259" key="6">
    <source>
        <dbReference type="Pfam" id="PF00931"/>
    </source>
</evidence>
<dbReference type="PRINTS" id="PR00364">
    <property type="entry name" value="DISEASERSIST"/>
</dbReference>
<feature type="domain" description="NB-ARC" evidence="6">
    <location>
        <begin position="174"/>
        <end position="252"/>
    </location>
</feature>
<dbReference type="OrthoDB" id="1296533at2759"/>
<evidence type="ECO:0000313" key="10">
    <source>
        <dbReference type="Proteomes" id="UP000035740"/>
    </source>
</evidence>
<dbReference type="Gramene" id="KMT18135">
    <property type="protein sequence ID" value="KMT18135"/>
    <property type="gene ID" value="BVRB_2g031640"/>
</dbReference>
<dbReference type="Proteomes" id="UP000035740">
    <property type="component" value="Chromosome 2"/>
</dbReference>
<keyword evidence="2" id="KW-0677">Repeat</keyword>
<organism evidence="9 10">
    <name type="scientific">Beta vulgaris subsp. vulgaris</name>
    <name type="common">Beet</name>
    <dbReference type="NCBI Taxonomy" id="3555"/>
    <lineage>
        <taxon>Eukaryota</taxon>
        <taxon>Viridiplantae</taxon>
        <taxon>Streptophyta</taxon>
        <taxon>Embryophyta</taxon>
        <taxon>Tracheophyta</taxon>
        <taxon>Spermatophyta</taxon>
        <taxon>Magnoliopsida</taxon>
        <taxon>eudicotyledons</taxon>
        <taxon>Gunneridae</taxon>
        <taxon>Pentapetalae</taxon>
        <taxon>Caryophyllales</taxon>
        <taxon>Chenopodiaceae</taxon>
        <taxon>Betoideae</taxon>
        <taxon>Beta</taxon>
    </lineage>
</organism>
<dbReference type="EMBL" id="KQ090038">
    <property type="protein sequence ID" value="KMT18135.1"/>
    <property type="molecule type" value="Genomic_DNA"/>
</dbReference>
<dbReference type="InterPro" id="IPR041118">
    <property type="entry name" value="Rx_N"/>
</dbReference>
<dbReference type="GO" id="GO:0051707">
    <property type="term" value="P:response to other organism"/>
    <property type="evidence" value="ECO:0007669"/>
    <property type="project" value="UniProtKB-ARBA"/>
</dbReference>
<evidence type="ECO:0000259" key="8">
    <source>
        <dbReference type="Pfam" id="PF25019"/>
    </source>
</evidence>
<dbReference type="Pfam" id="PF18052">
    <property type="entry name" value="Rx_N"/>
    <property type="match status" value="1"/>
</dbReference>
<proteinExistence type="predicted"/>
<dbReference type="SUPFAM" id="SSF52058">
    <property type="entry name" value="L domain-like"/>
    <property type="match status" value="1"/>
</dbReference>